<evidence type="ECO:0000313" key="2">
    <source>
        <dbReference type="Proteomes" id="UP000016630"/>
    </source>
</evidence>
<comment type="caution">
    <text evidence="1">The sequence shown here is derived from an EMBL/GenBank/DDBJ whole genome shotgun (WGS) entry which is preliminary data.</text>
</comment>
<dbReference type="Proteomes" id="UP000016630">
    <property type="component" value="Unassembled WGS sequence"/>
</dbReference>
<organism evidence="1 2">
    <name type="scientific">Porphyromonas gingivalis F0570</name>
    <dbReference type="NCBI Taxonomy" id="1227271"/>
    <lineage>
        <taxon>Bacteria</taxon>
        <taxon>Pseudomonadati</taxon>
        <taxon>Bacteroidota</taxon>
        <taxon>Bacteroidia</taxon>
        <taxon>Bacteroidales</taxon>
        <taxon>Porphyromonadaceae</taxon>
        <taxon>Porphyromonas</taxon>
    </lineage>
</organism>
<sequence length="40" mass="4315">MQTANKGLTAKGQESCFGSCPFETGRIGGTTIRPFRSCYI</sequence>
<protein>
    <submittedName>
        <fullName evidence="1">Uncharacterized protein</fullName>
    </submittedName>
</protein>
<dbReference type="EMBL" id="AWUW01000137">
    <property type="protein sequence ID" value="ERJ64169.1"/>
    <property type="molecule type" value="Genomic_DNA"/>
</dbReference>
<name>A0A0E2M373_PORGN</name>
<gene>
    <name evidence="1" type="ORF">HMPREF1555_01894</name>
</gene>
<dbReference type="HOGENOM" id="CLU_3294087_0_0_10"/>
<evidence type="ECO:0000313" key="1">
    <source>
        <dbReference type="EMBL" id="ERJ64169.1"/>
    </source>
</evidence>
<accession>A0A0E2M373</accession>
<dbReference type="AlphaFoldDB" id="A0A0E2M373"/>
<reference evidence="1 2" key="1">
    <citation type="submission" date="2013-06" db="EMBL/GenBank/DDBJ databases">
        <authorList>
            <person name="Weinstock G."/>
            <person name="Sodergren E."/>
            <person name="Lobos E.A."/>
            <person name="Fulton L."/>
            <person name="Fulton R."/>
            <person name="Courtney L."/>
            <person name="Fronick C."/>
            <person name="O'Laughlin M."/>
            <person name="Godfrey J."/>
            <person name="Wilson R.M."/>
            <person name="Miner T."/>
            <person name="Farmer C."/>
            <person name="Delehaunty K."/>
            <person name="Cordes M."/>
            <person name="Minx P."/>
            <person name="Tomlinson C."/>
            <person name="Chen J."/>
            <person name="Wollam A."/>
            <person name="Pepin K.H."/>
            <person name="Bhonagiri V."/>
            <person name="Zhang X."/>
            <person name="Warren W."/>
            <person name="Mitreva M."/>
            <person name="Mardis E.R."/>
            <person name="Wilson R.K."/>
        </authorList>
    </citation>
    <scope>NUCLEOTIDE SEQUENCE [LARGE SCALE GENOMIC DNA]</scope>
    <source>
        <strain evidence="1 2">F0570</strain>
    </source>
</reference>
<proteinExistence type="predicted"/>